<dbReference type="GO" id="GO:0000902">
    <property type="term" value="P:cell morphogenesis"/>
    <property type="evidence" value="ECO:0007669"/>
    <property type="project" value="UniProtKB-ARBA"/>
</dbReference>
<dbReference type="Pfam" id="PF10584">
    <property type="entry name" value="Proteasome_A_N"/>
    <property type="match status" value="1"/>
</dbReference>
<dbReference type="PROSITE" id="PS00388">
    <property type="entry name" value="PROTEASOME_ALPHA_1"/>
    <property type="match status" value="1"/>
</dbReference>
<dbReference type="GO" id="GO:0048699">
    <property type="term" value="P:generation of neurons"/>
    <property type="evidence" value="ECO:0007669"/>
    <property type="project" value="UniProtKB-ARBA"/>
</dbReference>
<dbReference type="GO" id="GO:0005102">
    <property type="term" value="F:signaling receptor binding"/>
    <property type="evidence" value="ECO:0007669"/>
    <property type="project" value="InterPro"/>
</dbReference>
<evidence type="ECO:0000256" key="27">
    <source>
        <dbReference type="PROSITE-ProRule" id="PRU00808"/>
    </source>
</evidence>
<evidence type="ECO:0000256" key="19">
    <source>
        <dbReference type="ARBA" id="ARBA00023242"/>
    </source>
</evidence>
<evidence type="ECO:0000256" key="14">
    <source>
        <dbReference type="ARBA" id="ARBA00022723"/>
    </source>
</evidence>
<evidence type="ECO:0000256" key="5">
    <source>
        <dbReference type="ARBA" id="ARBA00004498"/>
    </source>
</evidence>
<keyword evidence="19" id="KW-0539">Nucleus</keyword>
<feature type="binding site" evidence="26">
    <location>
        <position position="770"/>
    </location>
    <ligand>
        <name>Mg(2+)</name>
        <dbReference type="ChEBI" id="CHEBI:18420"/>
        <label>1</label>
        <note>catalytic</note>
    </ligand>
</feature>
<comment type="similarity">
    <text evidence="27">Belongs to the peptidase T1A family.</text>
</comment>
<dbReference type="InterPro" id="IPR018161">
    <property type="entry name" value="Wnt_CS"/>
</dbReference>
<dbReference type="FunFam" id="3.30.540.10:FF:000023">
    <property type="entry name" value="Protein CBR-TAG-231"/>
    <property type="match status" value="1"/>
</dbReference>
<dbReference type="GO" id="GO:0046872">
    <property type="term" value="F:metal ion binding"/>
    <property type="evidence" value="ECO:0007669"/>
    <property type="project" value="UniProtKB-KW"/>
</dbReference>
<evidence type="ECO:0000256" key="4">
    <source>
        <dbReference type="ARBA" id="ARBA00004496"/>
    </source>
</evidence>
<keyword evidence="30" id="KW-1185">Reference proteome</keyword>
<gene>
    <name evidence="29" type="primary">WBGene00114705</name>
</gene>
<evidence type="ECO:0000256" key="6">
    <source>
        <dbReference type="ARBA" id="ARBA00005683"/>
    </source>
</evidence>
<evidence type="ECO:0000256" key="10">
    <source>
        <dbReference type="ARBA" id="ARBA00022525"/>
    </source>
</evidence>
<comment type="cofactor">
    <cofactor evidence="1 26">
        <name>Mg(2+)</name>
        <dbReference type="ChEBI" id="CHEBI:18420"/>
    </cofactor>
</comment>
<dbReference type="InterPro" id="IPR001353">
    <property type="entry name" value="Proteasome_sua/b"/>
</dbReference>
<dbReference type="Pfam" id="PF00227">
    <property type="entry name" value="Proteasome"/>
    <property type="match status" value="1"/>
</dbReference>
<dbReference type="InterPro" id="IPR050725">
    <property type="entry name" value="CysQ/Inositol_MonoPase"/>
</dbReference>
<dbReference type="PROSITE" id="PS51475">
    <property type="entry name" value="PROTEASOME_ALPHA_2"/>
    <property type="match status" value="1"/>
</dbReference>
<keyword evidence="18" id="KW-1015">Disulfide bond</keyword>
<evidence type="ECO:0000256" key="2">
    <source>
        <dbReference type="ARBA" id="ARBA00002000"/>
    </source>
</evidence>
<dbReference type="SUPFAM" id="SSF56655">
    <property type="entry name" value="Carbohydrate phosphatase"/>
    <property type="match status" value="1"/>
</dbReference>
<keyword evidence="9" id="KW-0963">Cytoplasm</keyword>
<dbReference type="GO" id="GO:0046854">
    <property type="term" value="P:phosphatidylinositol phosphate biosynthetic process"/>
    <property type="evidence" value="ECO:0007669"/>
    <property type="project" value="InterPro"/>
</dbReference>
<comment type="subcellular location">
    <subcellularLocation>
        <location evidence="4">Cytoplasm</location>
    </subcellularLocation>
    <subcellularLocation>
        <location evidence="3">Nucleus</location>
    </subcellularLocation>
    <subcellularLocation>
        <location evidence="5 28">Secreted</location>
        <location evidence="5 28">Extracellular space</location>
        <location evidence="5 28">Extracellular matrix</location>
    </subcellularLocation>
</comment>
<dbReference type="SUPFAM" id="SSF56235">
    <property type="entry name" value="N-terminal nucleophile aminohydrolases (Ntn hydrolases)"/>
    <property type="match status" value="1"/>
</dbReference>
<evidence type="ECO:0000256" key="11">
    <source>
        <dbReference type="ARBA" id="ARBA00022530"/>
    </source>
</evidence>
<keyword evidence="20" id="KW-0449">Lipoprotein</keyword>
<evidence type="ECO:0000313" key="30">
    <source>
        <dbReference type="Proteomes" id="UP000005239"/>
    </source>
</evidence>
<evidence type="ECO:0000256" key="1">
    <source>
        <dbReference type="ARBA" id="ARBA00001946"/>
    </source>
</evidence>
<dbReference type="Pfam" id="PF00110">
    <property type="entry name" value="wnt"/>
    <property type="match status" value="1"/>
</dbReference>
<evidence type="ECO:0000256" key="26">
    <source>
        <dbReference type="PIRSR" id="PIRSR600760-2"/>
    </source>
</evidence>
<dbReference type="AlphaFoldDB" id="A0A2A6B412"/>
<comment type="catalytic activity">
    <reaction evidence="24">
        <text>adenosine 3',5'-bisphosphate + H2O = AMP + phosphate</text>
        <dbReference type="Rhea" id="RHEA:10040"/>
        <dbReference type="ChEBI" id="CHEBI:15377"/>
        <dbReference type="ChEBI" id="CHEBI:43474"/>
        <dbReference type="ChEBI" id="CHEBI:58343"/>
        <dbReference type="ChEBI" id="CHEBI:456215"/>
        <dbReference type="EC" id="3.1.3.7"/>
    </reaction>
    <physiologicalReaction direction="left-to-right" evidence="24">
        <dbReference type="Rhea" id="RHEA:10041"/>
    </physiologicalReaction>
</comment>
<evidence type="ECO:0000256" key="22">
    <source>
        <dbReference type="ARBA" id="ARBA00044466"/>
    </source>
</evidence>
<feature type="binding site" evidence="26">
    <location>
        <position position="595"/>
    </location>
    <ligand>
        <name>Mg(2+)</name>
        <dbReference type="ChEBI" id="CHEBI:18420"/>
        <label>1</label>
        <note>catalytic</note>
    </ligand>
</feature>
<reference evidence="29" key="2">
    <citation type="submission" date="2022-06" db="UniProtKB">
        <authorList>
            <consortium name="EnsemblMetazoa"/>
        </authorList>
    </citation>
    <scope>IDENTIFICATION</scope>
    <source>
        <strain evidence="29">PS312</strain>
    </source>
</reference>
<dbReference type="FunFam" id="3.30.2460.20:FF:000001">
    <property type="entry name" value="Wnt homolog"/>
    <property type="match status" value="1"/>
</dbReference>
<dbReference type="InterPro" id="IPR005817">
    <property type="entry name" value="Wnt"/>
</dbReference>
<dbReference type="InterPro" id="IPR000760">
    <property type="entry name" value="Inositol_monophosphatase-like"/>
</dbReference>
<dbReference type="InterPro" id="IPR020550">
    <property type="entry name" value="Inositol_monophosphatase_CS"/>
</dbReference>
<dbReference type="PRINTS" id="PR01349">
    <property type="entry name" value="WNTPROTEIN"/>
</dbReference>
<dbReference type="EnsemblMetazoa" id="PPA25151.1">
    <property type="protein sequence ID" value="PPA25151.1"/>
    <property type="gene ID" value="WBGene00114705"/>
</dbReference>
<keyword evidence="12" id="KW-0452">Lithium</keyword>
<evidence type="ECO:0000256" key="15">
    <source>
        <dbReference type="ARBA" id="ARBA00022801"/>
    </source>
</evidence>
<dbReference type="SMART" id="SM00948">
    <property type="entry name" value="Proteasome_A_N"/>
    <property type="match status" value="1"/>
</dbReference>
<dbReference type="InterPro" id="IPR000426">
    <property type="entry name" value="Proteasome_asu_N"/>
</dbReference>
<keyword evidence="10" id="KW-0964">Secreted</keyword>
<evidence type="ECO:0000256" key="7">
    <source>
        <dbReference type="ARBA" id="ARBA00009759"/>
    </source>
</evidence>
<keyword evidence="17 27" id="KW-0647">Proteasome</keyword>
<evidence type="ECO:0000256" key="3">
    <source>
        <dbReference type="ARBA" id="ARBA00004123"/>
    </source>
</evidence>
<protein>
    <recommendedName>
        <fullName evidence="28">Protein Wnt</fullName>
    </recommendedName>
</protein>
<evidence type="ECO:0000256" key="16">
    <source>
        <dbReference type="ARBA" id="ARBA00022842"/>
    </source>
</evidence>
<evidence type="ECO:0000256" key="21">
    <source>
        <dbReference type="ARBA" id="ARBA00044465"/>
    </source>
</evidence>
<dbReference type="Proteomes" id="UP000005239">
    <property type="component" value="Unassembled WGS sequence"/>
</dbReference>
<comment type="function">
    <text evidence="28">Ligand for members of the frizzled family of seven transmembrane receptors.</text>
</comment>
<organism evidence="29 30">
    <name type="scientific">Pristionchus pacificus</name>
    <name type="common">Parasitic nematode worm</name>
    <dbReference type="NCBI Taxonomy" id="54126"/>
    <lineage>
        <taxon>Eukaryota</taxon>
        <taxon>Metazoa</taxon>
        <taxon>Ecdysozoa</taxon>
        <taxon>Nematoda</taxon>
        <taxon>Chromadorea</taxon>
        <taxon>Rhabditida</taxon>
        <taxon>Rhabditina</taxon>
        <taxon>Diplogasteromorpha</taxon>
        <taxon>Diplogasteroidea</taxon>
        <taxon>Neodiplogasteridae</taxon>
        <taxon>Pristionchus</taxon>
    </lineage>
</organism>
<accession>A0A2A6B412</accession>
<evidence type="ECO:0000256" key="24">
    <source>
        <dbReference type="ARBA" id="ARBA00044479"/>
    </source>
</evidence>
<keyword evidence="15" id="KW-0378">Hydrolase</keyword>
<accession>A0A8R1UFN3</accession>
<dbReference type="GO" id="GO:0005634">
    <property type="term" value="C:nucleus"/>
    <property type="evidence" value="ECO:0007669"/>
    <property type="project" value="UniProtKB-SubCell"/>
</dbReference>
<comment type="function">
    <text evidence="2">The proteasome is a multicatalytic proteinase complex which is characterized by its ability to cleave peptides with Arg, Phe, Tyr, Leu, and Glu adjacent to the leaving group at neutral or slightly basic pH. The proteasome has an ATP-dependent proteolytic activity.</text>
</comment>
<evidence type="ECO:0000256" key="12">
    <source>
        <dbReference type="ARBA" id="ARBA00022671"/>
    </source>
</evidence>
<dbReference type="Gene3D" id="3.30.2460.20">
    <property type="match status" value="1"/>
</dbReference>
<dbReference type="GO" id="GO:0008441">
    <property type="term" value="F:3'(2'),5'-bisphosphate nucleotidase activity"/>
    <property type="evidence" value="ECO:0000318"/>
    <property type="project" value="GO_Central"/>
</dbReference>
<evidence type="ECO:0000256" key="8">
    <source>
        <dbReference type="ARBA" id="ARBA00022473"/>
    </source>
</evidence>
<dbReference type="FunFam" id="3.40.190.80:FF:000006">
    <property type="entry name" value="Bisphosphate nucleotidase 1"/>
    <property type="match status" value="1"/>
</dbReference>
<dbReference type="GO" id="GO:0016055">
    <property type="term" value="P:Wnt signaling pathway"/>
    <property type="evidence" value="ECO:0007669"/>
    <property type="project" value="UniProtKB-KW"/>
</dbReference>
<comment type="catalytic activity">
    <reaction evidence="25">
        <text>3'-phosphoadenylyl sulfate + H2O = adenosine 5'-phosphosulfate + phosphate</text>
        <dbReference type="Rhea" id="RHEA:77639"/>
        <dbReference type="ChEBI" id="CHEBI:15377"/>
        <dbReference type="ChEBI" id="CHEBI:43474"/>
        <dbReference type="ChEBI" id="CHEBI:58243"/>
        <dbReference type="ChEBI" id="CHEBI:58339"/>
        <dbReference type="EC" id="3.1.3.7"/>
    </reaction>
    <physiologicalReaction direction="left-to-right" evidence="25">
        <dbReference type="Rhea" id="RHEA:77640"/>
    </physiologicalReaction>
</comment>
<comment type="similarity">
    <text evidence="6 28">Belongs to the Wnt family.</text>
</comment>
<dbReference type="Gene3D" id="3.40.190.80">
    <property type="match status" value="1"/>
</dbReference>
<dbReference type="GO" id="GO:0005737">
    <property type="term" value="C:cytoplasm"/>
    <property type="evidence" value="ECO:0007669"/>
    <property type="project" value="UniProtKB-SubCell"/>
</dbReference>
<evidence type="ECO:0000256" key="23">
    <source>
        <dbReference type="ARBA" id="ARBA00044478"/>
    </source>
</evidence>
<evidence type="ECO:0000313" key="29">
    <source>
        <dbReference type="EnsemblMetazoa" id="PPA25151.1"/>
    </source>
</evidence>
<keyword evidence="16 26" id="KW-0460">Magnesium</keyword>
<dbReference type="Pfam" id="PF00459">
    <property type="entry name" value="Inositol_P"/>
    <property type="match status" value="1"/>
</dbReference>
<dbReference type="FunFam" id="3.60.20.10:FF:000007">
    <property type="entry name" value="Proteasome subunit alpha type"/>
    <property type="match status" value="1"/>
</dbReference>
<evidence type="ECO:0000256" key="17">
    <source>
        <dbReference type="ARBA" id="ARBA00022942"/>
    </source>
</evidence>
<dbReference type="SMART" id="SM00097">
    <property type="entry name" value="WNT1"/>
    <property type="match status" value="1"/>
</dbReference>
<comment type="catalytic activity">
    <reaction evidence="23">
        <text>1D-myo-inositol 1,4-bisphosphate + H2O = 1D-myo-inositol 4-phosphate + phosphate</text>
        <dbReference type="Rhea" id="RHEA:15553"/>
        <dbReference type="ChEBI" id="CHEBI:15377"/>
        <dbReference type="ChEBI" id="CHEBI:43474"/>
        <dbReference type="ChEBI" id="CHEBI:58282"/>
        <dbReference type="ChEBI" id="CHEBI:58469"/>
        <dbReference type="EC" id="3.1.3.57"/>
    </reaction>
    <physiologicalReaction direction="left-to-right" evidence="23">
        <dbReference type="Rhea" id="RHEA:15554"/>
    </physiologicalReaction>
</comment>
<feature type="binding site" evidence="26">
    <location>
        <position position="638"/>
    </location>
    <ligand>
        <name>Mg(2+)</name>
        <dbReference type="ChEBI" id="CHEBI:18420"/>
        <label>1</label>
        <note>catalytic</note>
    </ligand>
</feature>
<evidence type="ECO:0000256" key="18">
    <source>
        <dbReference type="ARBA" id="ARBA00023157"/>
    </source>
</evidence>
<evidence type="ECO:0000256" key="9">
    <source>
        <dbReference type="ARBA" id="ARBA00022490"/>
    </source>
</evidence>
<reference evidence="30" key="1">
    <citation type="journal article" date="2008" name="Nat. Genet.">
        <title>The Pristionchus pacificus genome provides a unique perspective on nematode lifestyle and parasitism.</title>
        <authorList>
            <person name="Dieterich C."/>
            <person name="Clifton S.W."/>
            <person name="Schuster L.N."/>
            <person name="Chinwalla A."/>
            <person name="Delehaunty K."/>
            <person name="Dinkelacker I."/>
            <person name="Fulton L."/>
            <person name="Fulton R."/>
            <person name="Godfrey J."/>
            <person name="Minx P."/>
            <person name="Mitreva M."/>
            <person name="Roeseler W."/>
            <person name="Tian H."/>
            <person name="Witte H."/>
            <person name="Yang S.P."/>
            <person name="Wilson R.K."/>
            <person name="Sommer R.J."/>
        </authorList>
    </citation>
    <scope>NUCLEOTIDE SEQUENCE [LARGE SCALE GENOMIC DNA]</scope>
    <source>
        <strain evidence="30">PS312</strain>
    </source>
</reference>
<dbReference type="GO" id="GO:0019773">
    <property type="term" value="C:proteasome core complex, alpha-subunit complex"/>
    <property type="evidence" value="ECO:0007669"/>
    <property type="project" value="UniProtKB-UniRule"/>
</dbReference>
<name>A0A2A6B412_PRIPA</name>
<comment type="catalytic activity">
    <reaction evidence="22">
        <text>adenosine 2',5'-bisphosphate + H2O = AMP + phosphate</text>
        <dbReference type="Rhea" id="RHEA:77643"/>
        <dbReference type="ChEBI" id="CHEBI:15377"/>
        <dbReference type="ChEBI" id="CHEBI:43474"/>
        <dbReference type="ChEBI" id="CHEBI:194156"/>
        <dbReference type="ChEBI" id="CHEBI:456215"/>
        <dbReference type="EC" id="3.1.3.7"/>
    </reaction>
    <physiologicalReaction direction="left-to-right" evidence="22">
        <dbReference type="Rhea" id="RHEA:77644"/>
    </physiologicalReaction>
</comment>
<dbReference type="InterPro" id="IPR029055">
    <property type="entry name" value="Ntn_hydrolases_N"/>
</dbReference>
<keyword evidence="13 28" id="KW-0879">Wnt signaling pathway</keyword>
<proteinExistence type="inferred from homology"/>
<sequence length="838" mass="92307">ILAIQAKQQFEFEGCSDNIHYGIGVSREFIDASERVKNKSEESRVNLHNNRAGREVIERSLRRECKCHGMSGSCEVKTCWMAMPTFRHIGEIMKEKFDGASEVMLTRKGDETRMMMKHGNLKRHTHADLVYMKPSPDYCNTDHSKGFLGTRGRECNHTSMAMDGCQLMCCGRGFKRVVKTFTEKCNCKFIYCCKVECQSDMNEEREMAHHSHPNGTWNAVGRQFCLLRSQVYTYGAAAWFVFIAIMQAILLFATDPREPKDDKGKTESARMLLRHHETNKNSSSSRMSSIGTGYDLAASTFSPDGRIFQIEYAQKAVDNGNTMVALCGKHGVVTAIDKVIASKCYVENANPRMANLNEEVGGAFAGVYPDCRALKDYAVREAQKYLKEYREPITIKKLANAVAEYVHIFTLGISRPFGVSAFLSSWDEKKGGSLYLIEPSGLSYEYRAWATGKHRQAAKAEIEKLKLDDLSLEDMVKEAARIVVAIREEGKDKEVHIEMGWVGDKTGGKHEEMSGTESEMYGKACFLSRLVASSVKVSQSAGSLMKSILAKGDLGVIDKGSETAYDPQTEADRAAQYLIVQSLQKKFKNICIIGEEEKVSKVEVLEDGASLDVLNLSFPSDLSSIEESNDVVVWVDPLDGTTELARAEDKTCIATLQQVTVLIGIAYKGSVVGGVIHQPWSFPTGESRTIWAVKGLGVHGIEVAKEKNEKVIVTTKSHGTATVEEALKELERRGLSTSVLRVGGAGFKVLKVLEGAAAYVFASPGCKKWDTAAPQAILEAAGGTLTDISGRPLIYSSDIQKGNSGGVLATAPWVKHSDYLNALPDALKQSLPEFAARK</sequence>
<dbReference type="PANTHER" id="PTHR43028:SF5">
    <property type="entry name" value="3'(2'),5'-BISPHOSPHATE NUCLEOTIDASE 1"/>
    <property type="match status" value="1"/>
</dbReference>
<dbReference type="InterPro" id="IPR043158">
    <property type="entry name" value="Wnt_C"/>
</dbReference>
<keyword evidence="8 28" id="KW-0217">Developmental protein</keyword>
<comment type="similarity">
    <text evidence="7">Belongs to the inositol monophosphatase superfamily.</text>
</comment>
<evidence type="ECO:0000256" key="20">
    <source>
        <dbReference type="ARBA" id="ARBA00023288"/>
    </source>
</evidence>
<evidence type="ECO:0000256" key="13">
    <source>
        <dbReference type="ARBA" id="ARBA00022687"/>
    </source>
</evidence>
<dbReference type="GO" id="GO:0006511">
    <property type="term" value="P:ubiquitin-dependent protein catabolic process"/>
    <property type="evidence" value="ECO:0007669"/>
    <property type="project" value="InterPro"/>
</dbReference>
<evidence type="ECO:0000256" key="25">
    <source>
        <dbReference type="ARBA" id="ARBA00044484"/>
    </source>
</evidence>
<feature type="binding site" evidence="26">
    <location>
        <position position="636"/>
    </location>
    <ligand>
        <name>Mg(2+)</name>
        <dbReference type="ChEBI" id="CHEBI:18420"/>
        <label>1</label>
        <note>catalytic</note>
    </ligand>
</feature>
<dbReference type="Gene3D" id="3.60.20.10">
    <property type="entry name" value="Glutamine Phosphoribosylpyrophosphate, subunit 1, domain 1"/>
    <property type="match status" value="1"/>
</dbReference>
<dbReference type="PROSITE" id="PS00630">
    <property type="entry name" value="IMP_2"/>
    <property type="match status" value="1"/>
</dbReference>
<dbReference type="PROSITE" id="PS00246">
    <property type="entry name" value="WNT1"/>
    <property type="match status" value="1"/>
</dbReference>
<dbReference type="GO" id="GO:0004441">
    <property type="term" value="F:inositol-1,4-bisphosphate 1-phosphatase activity"/>
    <property type="evidence" value="ECO:0007669"/>
    <property type="project" value="UniProtKB-EC"/>
</dbReference>
<dbReference type="PANTHER" id="PTHR43028">
    <property type="entry name" value="3'(2'),5'-BISPHOSPHATE NUCLEOTIDASE 1"/>
    <property type="match status" value="1"/>
</dbReference>
<dbReference type="Gene3D" id="3.30.540.10">
    <property type="entry name" value="Fructose-1,6-Bisphosphatase, subunit A, domain 1"/>
    <property type="match status" value="1"/>
</dbReference>
<keyword evidence="11" id="KW-0272">Extracellular matrix</keyword>
<dbReference type="GO" id="GO:0005576">
    <property type="term" value="C:extracellular region"/>
    <property type="evidence" value="ECO:0007669"/>
    <property type="project" value="InterPro"/>
</dbReference>
<comment type="catalytic activity">
    <reaction evidence="21">
        <text>1D-myo-inositol 1,3,4-trisphosphate + H2O = 1D-myo-inositol 3,4-bisphosphate + phosphate</text>
        <dbReference type="Rhea" id="RHEA:70319"/>
        <dbReference type="ChEBI" id="CHEBI:15377"/>
        <dbReference type="ChEBI" id="CHEBI:43474"/>
        <dbReference type="ChEBI" id="CHEBI:58414"/>
        <dbReference type="ChEBI" id="CHEBI:83241"/>
    </reaction>
    <physiologicalReaction direction="left-to-right" evidence="21">
        <dbReference type="Rhea" id="RHEA:70320"/>
    </physiologicalReaction>
</comment>
<keyword evidence="14 26" id="KW-0479">Metal-binding</keyword>
<feature type="binding site" evidence="26">
    <location>
        <position position="639"/>
    </location>
    <ligand>
        <name>Mg(2+)</name>
        <dbReference type="ChEBI" id="CHEBI:18420"/>
        <label>1</label>
        <note>catalytic</note>
    </ligand>
</feature>
<dbReference type="InterPro" id="IPR023332">
    <property type="entry name" value="Proteasome_alpha-type"/>
</dbReference>
<evidence type="ECO:0000256" key="28">
    <source>
        <dbReference type="RuleBase" id="RU003500"/>
    </source>
</evidence>